<name>A0A0Q0WUY4_9FLAO</name>
<accession>A0A0Q0WUY4</accession>
<gene>
    <name evidence="1" type="ORF">RC62_695</name>
</gene>
<dbReference type="Gene3D" id="1.20.910.10">
    <property type="entry name" value="Heme oxygenase-like"/>
    <property type="match status" value="1"/>
</dbReference>
<dbReference type="Pfam" id="PF01126">
    <property type="entry name" value="Heme_oxygenase"/>
    <property type="match status" value="1"/>
</dbReference>
<evidence type="ECO:0000313" key="1">
    <source>
        <dbReference type="EMBL" id="KQB40011.1"/>
    </source>
</evidence>
<dbReference type="EMBL" id="JRLF01000011">
    <property type="protein sequence ID" value="KQB40011.1"/>
    <property type="molecule type" value="Genomic_DNA"/>
</dbReference>
<dbReference type="InterPro" id="IPR016053">
    <property type="entry name" value="Haem_Oase-like"/>
</dbReference>
<dbReference type="PATRIC" id="fig|362413.3.peg.674"/>
<organism evidence="1 2">
    <name type="scientific">Flavobacterium aquidurense</name>
    <dbReference type="NCBI Taxonomy" id="362413"/>
    <lineage>
        <taxon>Bacteria</taxon>
        <taxon>Pseudomonadati</taxon>
        <taxon>Bacteroidota</taxon>
        <taxon>Flavobacteriia</taxon>
        <taxon>Flavobacteriales</taxon>
        <taxon>Flavobacteriaceae</taxon>
        <taxon>Flavobacterium</taxon>
    </lineage>
</organism>
<dbReference type="SUPFAM" id="SSF48613">
    <property type="entry name" value="Heme oxygenase-like"/>
    <property type="match status" value="1"/>
</dbReference>
<dbReference type="OrthoDB" id="114943at2"/>
<dbReference type="GO" id="GO:0004392">
    <property type="term" value="F:heme oxygenase (decyclizing) activity"/>
    <property type="evidence" value="ECO:0007669"/>
    <property type="project" value="InterPro"/>
</dbReference>
<dbReference type="AlphaFoldDB" id="A0A0Q0WUY4"/>
<protein>
    <submittedName>
        <fullName evidence="1">Heme oxygenase</fullName>
    </submittedName>
</protein>
<reference evidence="1 2" key="1">
    <citation type="submission" date="2014-09" db="EMBL/GenBank/DDBJ databases">
        <title>Genome sequence of Flavobacterium aquidurense RC62.</title>
        <authorList>
            <person name="Kim J.F."/>
            <person name="Kwak M.-J."/>
        </authorList>
    </citation>
    <scope>NUCLEOTIDE SEQUENCE [LARGE SCALE GENOMIC DNA]</scope>
    <source>
        <strain evidence="1 2">RC62</strain>
    </source>
</reference>
<evidence type="ECO:0000313" key="2">
    <source>
        <dbReference type="Proteomes" id="UP000050443"/>
    </source>
</evidence>
<dbReference type="GO" id="GO:0006788">
    <property type="term" value="P:heme oxidation"/>
    <property type="evidence" value="ECO:0007669"/>
    <property type="project" value="InterPro"/>
</dbReference>
<proteinExistence type="predicted"/>
<dbReference type="STRING" id="362413.RC62_695"/>
<comment type="caution">
    <text evidence="1">The sequence shown here is derived from an EMBL/GenBank/DDBJ whole genome shotgun (WGS) entry which is preliminary data.</text>
</comment>
<dbReference type="Proteomes" id="UP000050443">
    <property type="component" value="Unassembled WGS sequence"/>
</dbReference>
<sequence>MTKNLDISTTEDFLEKLKTRTATSHKKLESLTVSASILAPNMQIDDYCHYLSLMYEVYYSTQEVVFPVLNDLIPDLKEREKTQLIQDDLSFLNYTKNKSASVFKNENISIPFALGMLYVVEGSTLGGRYILKNVETIPGLDQQKGVSYFTGYGNKTGSYWKNFLNLLTAYEEENNCEDEIIEGAVYAFDCIYNHFLNTGKNED</sequence>
<dbReference type="CDD" id="cd19166">
    <property type="entry name" value="HemeO-bac"/>
    <property type="match status" value="1"/>
</dbReference>
<dbReference type="RefSeq" id="WP_055095314.1">
    <property type="nucleotide sequence ID" value="NZ_JRLF01000011.1"/>
</dbReference>
<dbReference type="InterPro" id="IPR016084">
    <property type="entry name" value="Haem_Oase-like_multi-hlx"/>
</dbReference>